<comment type="caution">
    <text evidence="4">The sequence shown here is derived from an EMBL/GenBank/DDBJ whole genome shotgun (WGS) entry which is preliminary data.</text>
</comment>
<accession>A0A1D1V8N7</accession>
<sequence length="174" mass="20146">MSESYPHPQHRSMGKPQKRGYVQHHPDMETAIAAVNDGMSTRMAAEKYHIPQKILYNKVKGKHPKKARRPNTFTLEEETEICEILVRCSKIGVPLGKRTFIKIVKAIALAKGMDEAKFTDRWHQKSLCRNREISLRILSALSFKKSREWTKTRCEEWISLLQKLGDEGFLDNPE</sequence>
<feature type="region of interest" description="Disordered" evidence="2">
    <location>
        <begin position="1"/>
        <end position="21"/>
    </location>
</feature>
<protein>
    <recommendedName>
        <fullName evidence="3">HTH psq-type domain-containing protein</fullName>
    </recommendedName>
</protein>
<dbReference type="Gene3D" id="1.10.10.60">
    <property type="entry name" value="Homeodomain-like"/>
    <property type="match status" value="1"/>
</dbReference>
<dbReference type="InterPro" id="IPR007889">
    <property type="entry name" value="HTH_Psq"/>
</dbReference>
<evidence type="ECO:0000313" key="4">
    <source>
        <dbReference type="EMBL" id="GAU94878.1"/>
    </source>
</evidence>
<dbReference type="InterPro" id="IPR009057">
    <property type="entry name" value="Homeodomain-like_sf"/>
</dbReference>
<proteinExistence type="predicted"/>
<evidence type="ECO:0000313" key="5">
    <source>
        <dbReference type="Proteomes" id="UP000186922"/>
    </source>
</evidence>
<dbReference type="EMBL" id="BDGG01000003">
    <property type="protein sequence ID" value="GAU94878.1"/>
    <property type="molecule type" value="Genomic_DNA"/>
</dbReference>
<dbReference type="Pfam" id="PF05225">
    <property type="entry name" value="HTH_psq"/>
    <property type="match status" value="1"/>
</dbReference>
<evidence type="ECO:0000256" key="2">
    <source>
        <dbReference type="SAM" id="MobiDB-lite"/>
    </source>
</evidence>
<dbReference type="AlphaFoldDB" id="A0A1D1V8N7"/>
<dbReference type="OrthoDB" id="10261408at2759"/>
<dbReference type="SUPFAM" id="SSF46689">
    <property type="entry name" value="Homeodomain-like"/>
    <property type="match status" value="1"/>
</dbReference>
<comment type="subcellular location">
    <subcellularLocation>
        <location evidence="1">Nucleus</location>
    </subcellularLocation>
</comment>
<reference evidence="4 5" key="1">
    <citation type="journal article" date="2016" name="Nat. Commun.">
        <title>Extremotolerant tardigrade genome and improved radiotolerance of human cultured cells by tardigrade-unique protein.</title>
        <authorList>
            <person name="Hashimoto T."/>
            <person name="Horikawa D.D."/>
            <person name="Saito Y."/>
            <person name="Kuwahara H."/>
            <person name="Kozuka-Hata H."/>
            <person name="Shin-I T."/>
            <person name="Minakuchi Y."/>
            <person name="Ohishi K."/>
            <person name="Motoyama A."/>
            <person name="Aizu T."/>
            <person name="Enomoto A."/>
            <person name="Kondo K."/>
            <person name="Tanaka S."/>
            <person name="Hara Y."/>
            <person name="Koshikawa S."/>
            <person name="Sagara H."/>
            <person name="Miura T."/>
            <person name="Yokobori S."/>
            <person name="Miyagawa K."/>
            <person name="Suzuki Y."/>
            <person name="Kubo T."/>
            <person name="Oyama M."/>
            <person name="Kohara Y."/>
            <person name="Fujiyama A."/>
            <person name="Arakawa K."/>
            <person name="Katayama T."/>
            <person name="Toyoda A."/>
            <person name="Kunieda T."/>
        </authorList>
    </citation>
    <scope>NUCLEOTIDE SEQUENCE [LARGE SCALE GENOMIC DNA]</scope>
    <source>
        <strain evidence="4 5">YOKOZUNA-1</strain>
    </source>
</reference>
<evidence type="ECO:0000256" key="1">
    <source>
        <dbReference type="ARBA" id="ARBA00004123"/>
    </source>
</evidence>
<organism evidence="4 5">
    <name type="scientific">Ramazzottius varieornatus</name>
    <name type="common">Water bear</name>
    <name type="synonym">Tardigrade</name>
    <dbReference type="NCBI Taxonomy" id="947166"/>
    <lineage>
        <taxon>Eukaryota</taxon>
        <taxon>Metazoa</taxon>
        <taxon>Ecdysozoa</taxon>
        <taxon>Tardigrada</taxon>
        <taxon>Eutardigrada</taxon>
        <taxon>Parachela</taxon>
        <taxon>Hypsibioidea</taxon>
        <taxon>Ramazzottiidae</taxon>
        <taxon>Ramazzottius</taxon>
    </lineage>
</organism>
<evidence type="ECO:0000259" key="3">
    <source>
        <dbReference type="Pfam" id="PF05225"/>
    </source>
</evidence>
<name>A0A1D1V8N7_RAMVA</name>
<feature type="domain" description="HTH psq-type" evidence="3">
    <location>
        <begin position="27"/>
        <end position="64"/>
    </location>
</feature>
<gene>
    <name evidence="4" type="primary">RvY_06582-1</name>
    <name evidence="4" type="synonym">RvY_06582.1</name>
    <name evidence="4" type="ORF">RvY_06582</name>
</gene>
<dbReference type="Proteomes" id="UP000186922">
    <property type="component" value="Unassembled WGS sequence"/>
</dbReference>
<dbReference type="GO" id="GO:0005634">
    <property type="term" value="C:nucleus"/>
    <property type="evidence" value="ECO:0007669"/>
    <property type="project" value="UniProtKB-SubCell"/>
</dbReference>
<keyword evidence="5" id="KW-1185">Reference proteome</keyword>
<dbReference type="GO" id="GO:0003677">
    <property type="term" value="F:DNA binding"/>
    <property type="evidence" value="ECO:0007669"/>
    <property type="project" value="InterPro"/>
</dbReference>
<feature type="compositionally biased region" description="Basic residues" evidence="2">
    <location>
        <begin position="8"/>
        <end position="21"/>
    </location>
</feature>